<keyword evidence="2 6" id="KW-0808">Transferase</keyword>
<dbReference type="SUPFAM" id="SSF48576">
    <property type="entry name" value="Terpenoid synthases"/>
    <property type="match status" value="1"/>
</dbReference>
<proteinExistence type="inferred from homology"/>
<comment type="cofactor">
    <cofactor evidence="1">
        <name>Mg(2+)</name>
        <dbReference type="ChEBI" id="CHEBI:18420"/>
    </cofactor>
</comment>
<evidence type="ECO:0000256" key="5">
    <source>
        <dbReference type="ARBA" id="ARBA00033740"/>
    </source>
</evidence>
<dbReference type="Pfam" id="PF00348">
    <property type="entry name" value="polyprenyl_synt"/>
    <property type="match status" value="1"/>
</dbReference>
<comment type="pathway">
    <text evidence="5">Pheromone biosynthesis.</text>
</comment>
<keyword evidence="4" id="KW-0460">Magnesium</keyword>
<dbReference type="GO" id="GO:0046872">
    <property type="term" value="F:metal ion binding"/>
    <property type="evidence" value="ECO:0007669"/>
    <property type="project" value="UniProtKB-KW"/>
</dbReference>
<dbReference type="Gene3D" id="1.10.600.10">
    <property type="entry name" value="Farnesyl Diphosphate Synthase"/>
    <property type="match status" value="1"/>
</dbReference>
<evidence type="ECO:0000256" key="2">
    <source>
        <dbReference type="ARBA" id="ARBA00022679"/>
    </source>
</evidence>
<name>A0A8S0Z948_ARCPL</name>
<dbReference type="GO" id="GO:0004337">
    <property type="term" value="F:(2E,6E)-farnesyl diphosphate synthase activity"/>
    <property type="evidence" value="ECO:0007669"/>
    <property type="project" value="TreeGrafter"/>
</dbReference>
<dbReference type="AlphaFoldDB" id="A0A8S0Z948"/>
<evidence type="ECO:0008006" key="9">
    <source>
        <dbReference type="Google" id="ProtNLM"/>
    </source>
</evidence>
<dbReference type="InterPro" id="IPR000092">
    <property type="entry name" value="Polyprenyl_synt"/>
</dbReference>
<evidence type="ECO:0000256" key="4">
    <source>
        <dbReference type="ARBA" id="ARBA00022842"/>
    </source>
</evidence>
<evidence type="ECO:0000256" key="1">
    <source>
        <dbReference type="ARBA" id="ARBA00001946"/>
    </source>
</evidence>
<dbReference type="InterPro" id="IPR039702">
    <property type="entry name" value="FPS1-like"/>
</dbReference>
<comment type="similarity">
    <text evidence="6">Belongs to the FPP/GGPP synthase family.</text>
</comment>
<dbReference type="SFLD" id="SFLDS00005">
    <property type="entry name" value="Isoprenoid_Synthase_Type_I"/>
    <property type="match status" value="1"/>
</dbReference>
<evidence type="ECO:0000313" key="7">
    <source>
        <dbReference type="EMBL" id="CAB3228876.1"/>
    </source>
</evidence>
<dbReference type="GO" id="GO:0004161">
    <property type="term" value="F:dimethylallyltranstransferase activity"/>
    <property type="evidence" value="ECO:0007669"/>
    <property type="project" value="TreeGrafter"/>
</dbReference>
<keyword evidence="3" id="KW-0479">Metal-binding</keyword>
<sequence length="362" mass="41716">MSVVLKFFTCPAKQKQTPEMNIEEKFREELPGILDNLMASPKLSQIPEVATWVKKILEYNLRGSKYFGGVMVALAYDMLEKPENITEENQKLSRVLGWCGEMARCAFCISDDLMDKSTTRHGNPCWYLMPNVGLGAVNDCMLVFSSVMETIEIYFLETPYFKDIVRLIHKTILYCSMGQQADFMLLSHHVNKDYSQFTMERYETTIVPYVCRFCTFELPVLLALTIMKDVDMKTYDGMHDVCDKLSKLYVMQDDYLDCYADEAATGKVGNDIQQGKCSWFAVTALQRCNEAQRKLFTKHYASENPEDVAIIKKLYGDLKLEDLFKQKEVELYDDIIRHVHALSSSALTEYFLIIIDKISKKS</sequence>
<dbReference type="GO" id="GO:0005737">
    <property type="term" value="C:cytoplasm"/>
    <property type="evidence" value="ECO:0007669"/>
    <property type="project" value="TreeGrafter"/>
</dbReference>
<dbReference type="GO" id="GO:0045337">
    <property type="term" value="P:farnesyl diphosphate biosynthetic process"/>
    <property type="evidence" value="ECO:0007669"/>
    <property type="project" value="TreeGrafter"/>
</dbReference>
<dbReference type="OrthoDB" id="6630523at2759"/>
<organism evidence="7 8">
    <name type="scientific">Arctia plantaginis</name>
    <name type="common">Wood tiger moth</name>
    <name type="synonym">Phalaena plantaginis</name>
    <dbReference type="NCBI Taxonomy" id="874455"/>
    <lineage>
        <taxon>Eukaryota</taxon>
        <taxon>Metazoa</taxon>
        <taxon>Ecdysozoa</taxon>
        <taxon>Arthropoda</taxon>
        <taxon>Hexapoda</taxon>
        <taxon>Insecta</taxon>
        <taxon>Pterygota</taxon>
        <taxon>Neoptera</taxon>
        <taxon>Endopterygota</taxon>
        <taxon>Lepidoptera</taxon>
        <taxon>Glossata</taxon>
        <taxon>Ditrysia</taxon>
        <taxon>Noctuoidea</taxon>
        <taxon>Erebidae</taxon>
        <taxon>Arctiinae</taxon>
        <taxon>Arctia</taxon>
    </lineage>
</organism>
<accession>A0A8S0Z948</accession>
<reference evidence="7 8" key="1">
    <citation type="submission" date="2020-04" db="EMBL/GenBank/DDBJ databases">
        <authorList>
            <person name="Wallbank WR R."/>
            <person name="Pardo Diaz C."/>
            <person name="Kozak K."/>
            <person name="Martin S."/>
            <person name="Jiggins C."/>
            <person name="Moest M."/>
            <person name="Warren A I."/>
            <person name="Byers J.R.P. K."/>
            <person name="Montejo-Kovacevich G."/>
            <person name="Yen C E."/>
        </authorList>
    </citation>
    <scope>NUCLEOTIDE SEQUENCE [LARGE SCALE GENOMIC DNA]</scope>
</reference>
<dbReference type="Proteomes" id="UP000494256">
    <property type="component" value="Unassembled WGS sequence"/>
</dbReference>
<evidence type="ECO:0000256" key="3">
    <source>
        <dbReference type="ARBA" id="ARBA00022723"/>
    </source>
</evidence>
<evidence type="ECO:0000256" key="6">
    <source>
        <dbReference type="RuleBase" id="RU004466"/>
    </source>
</evidence>
<dbReference type="GO" id="GO:0042811">
    <property type="term" value="P:pheromone biosynthetic process"/>
    <property type="evidence" value="ECO:0007669"/>
    <property type="project" value="UniProtKB-ARBA"/>
</dbReference>
<dbReference type="InterPro" id="IPR008949">
    <property type="entry name" value="Isoprenoid_synthase_dom_sf"/>
</dbReference>
<evidence type="ECO:0000313" key="8">
    <source>
        <dbReference type="Proteomes" id="UP000494256"/>
    </source>
</evidence>
<comment type="caution">
    <text evidence="7">The sequence shown here is derived from an EMBL/GenBank/DDBJ whole genome shotgun (WGS) entry which is preliminary data.</text>
</comment>
<dbReference type="EMBL" id="CADEBD010000284">
    <property type="protein sequence ID" value="CAB3228876.1"/>
    <property type="molecule type" value="Genomic_DNA"/>
</dbReference>
<gene>
    <name evidence="7" type="ORF">APLA_LOCUS3690</name>
</gene>
<dbReference type="PANTHER" id="PTHR11525:SF0">
    <property type="entry name" value="FARNESYL PYROPHOSPHATE SYNTHASE"/>
    <property type="match status" value="1"/>
</dbReference>
<protein>
    <recommendedName>
        <fullName evidence="9">Farnesyl pyrophosphate synthase</fullName>
    </recommendedName>
</protein>
<dbReference type="PANTHER" id="PTHR11525">
    <property type="entry name" value="FARNESYL-PYROPHOSPHATE SYNTHETASE"/>
    <property type="match status" value="1"/>
</dbReference>